<evidence type="ECO:0000313" key="3">
    <source>
        <dbReference type="Proteomes" id="UP001501588"/>
    </source>
</evidence>
<proteinExistence type="predicted"/>
<protein>
    <recommendedName>
        <fullName evidence="4">Winged helix-turn-helix domain-containing protein</fullName>
    </recommendedName>
</protein>
<evidence type="ECO:0000313" key="2">
    <source>
        <dbReference type="EMBL" id="GAA0592964.1"/>
    </source>
</evidence>
<name>A0ABN1FKX5_9PROT</name>
<keyword evidence="3" id="KW-1185">Reference proteome</keyword>
<feature type="region of interest" description="Disordered" evidence="1">
    <location>
        <begin position="1"/>
        <end position="47"/>
    </location>
</feature>
<gene>
    <name evidence="2" type="ORF">GCM10009416_34220</name>
</gene>
<evidence type="ECO:0000256" key="1">
    <source>
        <dbReference type="SAM" id="MobiDB-lite"/>
    </source>
</evidence>
<dbReference type="Proteomes" id="UP001501588">
    <property type="component" value="Unassembled WGS sequence"/>
</dbReference>
<accession>A0ABN1FKX5</accession>
<dbReference type="EMBL" id="BAAAFZ010000053">
    <property type="protein sequence ID" value="GAA0592964.1"/>
    <property type="molecule type" value="Genomic_DNA"/>
</dbReference>
<dbReference type="Gene3D" id="3.30.450.410">
    <property type="match status" value="1"/>
</dbReference>
<dbReference type="InterPro" id="IPR053717">
    <property type="entry name" value="MerB_lyase_sf"/>
</dbReference>
<sequence length="116" mass="12634">MEAKREVALPSRLHNDQVGNAAPDDRASISGHSGAPPASHRRTAAARVRSIARRSAIRFRTSARWAAASTGVDEREVASILGALRRRDLVVLDESDATRVTAAYPFCAWDTGQRLR</sequence>
<organism evidence="2 3">
    <name type="scientific">Craurococcus roseus</name>
    <dbReference type="NCBI Taxonomy" id="77585"/>
    <lineage>
        <taxon>Bacteria</taxon>
        <taxon>Pseudomonadati</taxon>
        <taxon>Pseudomonadota</taxon>
        <taxon>Alphaproteobacteria</taxon>
        <taxon>Acetobacterales</taxon>
        <taxon>Acetobacteraceae</taxon>
        <taxon>Craurococcus</taxon>
    </lineage>
</organism>
<evidence type="ECO:0008006" key="4">
    <source>
        <dbReference type="Google" id="ProtNLM"/>
    </source>
</evidence>
<comment type="caution">
    <text evidence="2">The sequence shown here is derived from an EMBL/GenBank/DDBJ whole genome shotgun (WGS) entry which is preliminary data.</text>
</comment>
<reference evidence="2 3" key="1">
    <citation type="journal article" date="2019" name="Int. J. Syst. Evol. Microbiol.">
        <title>The Global Catalogue of Microorganisms (GCM) 10K type strain sequencing project: providing services to taxonomists for standard genome sequencing and annotation.</title>
        <authorList>
            <consortium name="The Broad Institute Genomics Platform"/>
            <consortium name="The Broad Institute Genome Sequencing Center for Infectious Disease"/>
            <person name="Wu L."/>
            <person name="Ma J."/>
        </authorList>
    </citation>
    <scope>NUCLEOTIDE SEQUENCE [LARGE SCALE GENOMIC DNA]</scope>
    <source>
        <strain evidence="2 3">JCM 9933</strain>
    </source>
</reference>